<dbReference type="KEGG" id="emi:Emin_1508"/>
<keyword evidence="12" id="KW-1185">Reference proteome</keyword>
<dbReference type="GO" id="GO:0005543">
    <property type="term" value="F:phospholipid binding"/>
    <property type="evidence" value="ECO:0007669"/>
    <property type="project" value="TreeGrafter"/>
</dbReference>
<evidence type="ECO:0000256" key="6">
    <source>
        <dbReference type="ARBA" id="ARBA00022676"/>
    </source>
</evidence>
<evidence type="ECO:0000256" key="10">
    <source>
        <dbReference type="NCBIfam" id="TIGR00215"/>
    </source>
</evidence>
<dbReference type="InterPro" id="IPR003835">
    <property type="entry name" value="Glyco_trans_19"/>
</dbReference>
<dbReference type="RefSeq" id="WP_012415670.1">
    <property type="nucleotide sequence ID" value="NC_010644.1"/>
</dbReference>
<comment type="function">
    <text evidence="1">Condensation of UDP-2,3-diacylglucosamine and 2,3-diacylglucosamine-1-phosphate to form lipid A disaccharide, a precursor of lipid A, a phosphorylated glycolipid that anchors the lipopolysaccharide to the outer membrane of the cell.</text>
</comment>
<keyword evidence="8" id="KW-0443">Lipid metabolism</keyword>
<keyword evidence="4" id="KW-0444">Lipid biosynthesis</keyword>
<dbReference type="Proteomes" id="UP000001029">
    <property type="component" value="Chromosome"/>
</dbReference>
<dbReference type="STRING" id="445932.Emin_1508"/>
<dbReference type="GO" id="GO:0008915">
    <property type="term" value="F:lipid-A-disaccharide synthase activity"/>
    <property type="evidence" value="ECO:0007669"/>
    <property type="project" value="UniProtKB-UniRule"/>
</dbReference>
<evidence type="ECO:0000256" key="8">
    <source>
        <dbReference type="ARBA" id="ARBA00023098"/>
    </source>
</evidence>
<dbReference type="EC" id="2.4.1.182" evidence="2 10"/>
<evidence type="ECO:0000256" key="3">
    <source>
        <dbReference type="ARBA" id="ARBA00020902"/>
    </source>
</evidence>
<evidence type="ECO:0000256" key="9">
    <source>
        <dbReference type="ARBA" id="ARBA00048975"/>
    </source>
</evidence>
<gene>
    <name evidence="11" type="ordered locus">Emin_1508</name>
</gene>
<evidence type="ECO:0000256" key="7">
    <source>
        <dbReference type="ARBA" id="ARBA00022679"/>
    </source>
</evidence>
<protein>
    <recommendedName>
        <fullName evidence="3 10">Lipid-A-disaccharide synthase</fullName>
        <ecNumber evidence="2 10">2.4.1.182</ecNumber>
    </recommendedName>
</protein>
<proteinExistence type="predicted"/>
<sequence>MPNIVPTSKNILVVAGDVSGDLHASNLVREIKRINPNVKITALGGKRLKETADNFLFDLASKGASGFVAPLVKLPLWIKLLKMVRGYLDSEQPACVIVVDFYGFNSQVLGMAKHRNIPCYYYVAPQVWASRHNRTKTIASSTKKVITIFPFEPAFHAKYGSNAVFLGNPLLDIVPQPKEHVFDGTFRLGILPGSRVGELTKHTDLFYKTFKEVQKIFPNTKAYLFCVPEFSDEFYLSLIKDSNPQVTLVRETDYKERGNMDFLITCSGTATLENALLGVPMLVAYKMSSITFKVAKAVIKVPYISLVNILAGKEVVKEFIQHFATAKNLSAEVMSYFQNPQKTKKMREQLLNIRKTLGDPGVAKRAAELILNDVFANKKQVL</sequence>
<evidence type="ECO:0000313" key="12">
    <source>
        <dbReference type="Proteomes" id="UP000001029"/>
    </source>
</evidence>
<dbReference type="Pfam" id="PF02684">
    <property type="entry name" value="LpxB"/>
    <property type="match status" value="1"/>
</dbReference>
<comment type="catalytic activity">
    <reaction evidence="9">
        <text>a lipid X + a UDP-2-N,3-O-bis[(3R)-3-hydroxyacyl]-alpha-D-glucosamine = a lipid A disaccharide + UDP + H(+)</text>
        <dbReference type="Rhea" id="RHEA:67828"/>
        <dbReference type="ChEBI" id="CHEBI:15378"/>
        <dbReference type="ChEBI" id="CHEBI:58223"/>
        <dbReference type="ChEBI" id="CHEBI:137748"/>
        <dbReference type="ChEBI" id="CHEBI:176338"/>
        <dbReference type="ChEBI" id="CHEBI:176343"/>
        <dbReference type="EC" id="2.4.1.182"/>
    </reaction>
</comment>
<dbReference type="PANTHER" id="PTHR30372:SF4">
    <property type="entry name" value="LIPID-A-DISACCHARIDE SYNTHASE, MITOCHONDRIAL-RELATED"/>
    <property type="match status" value="1"/>
</dbReference>
<evidence type="ECO:0000256" key="2">
    <source>
        <dbReference type="ARBA" id="ARBA00012687"/>
    </source>
</evidence>
<dbReference type="SUPFAM" id="SSF53756">
    <property type="entry name" value="UDP-Glycosyltransferase/glycogen phosphorylase"/>
    <property type="match status" value="1"/>
</dbReference>
<evidence type="ECO:0000313" key="11">
    <source>
        <dbReference type="EMBL" id="ACC99056.1"/>
    </source>
</evidence>
<dbReference type="CAZy" id="GT19">
    <property type="family name" value="Glycosyltransferase Family 19"/>
</dbReference>
<dbReference type="HOGENOM" id="CLU_036577_3_1_0"/>
<dbReference type="NCBIfam" id="TIGR00215">
    <property type="entry name" value="lpxB"/>
    <property type="match status" value="1"/>
</dbReference>
<organism evidence="11 12">
    <name type="scientific">Elusimicrobium minutum (strain Pei191)</name>
    <dbReference type="NCBI Taxonomy" id="445932"/>
    <lineage>
        <taxon>Bacteria</taxon>
        <taxon>Pseudomonadati</taxon>
        <taxon>Elusimicrobiota</taxon>
        <taxon>Elusimicrobia</taxon>
        <taxon>Elusimicrobiales</taxon>
        <taxon>Elusimicrobiaceae</taxon>
        <taxon>Elusimicrobium</taxon>
    </lineage>
</organism>
<reference evidence="11 12" key="1">
    <citation type="journal article" date="2009" name="Appl. Environ. Microbiol.">
        <title>Genomic analysis of 'Elusimicrobium minutum,' the first cultivated representative of the phylum 'Elusimicrobia' (formerly termite group 1).</title>
        <authorList>
            <person name="Herlemann D.P.R."/>
            <person name="Geissinger O."/>
            <person name="Ikeda-Ohtsubo W."/>
            <person name="Kunin V."/>
            <person name="Sun H."/>
            <person name="Lapidus A."/>
            <person name="Hugenholtz P."/>
            <person name="Brune A."/>
        </authorList>
    </citation>
    <scope>NUCLEOTIDE SEQUENCE [LARGE SCALE GENOMIC DNA]</scope>
    <source>
        <strain evidence="11 12">Pei191</strain>
    </source>
</reference>
<evidence type="ECO:0000256" key="5">
    <source>
        <dbReference type="ARBA" id="ARBA00022556"/>
    </source>
</evidence>
<dbReference type="AlphaFoldDB" id="B2KEW0"/>
<keyword evidence="7 11" id="KW-0808">Transferase</keyword>
<keyword evidence="5" id="KW-0441">Lipid A biosynthesis</keyword>
<evidence type="ECO:0000256" key="1">
    <source>
        <dbReference type="ARBA" id="ARBA00002056"/>
    </source>
</evidence>
<dbReference type="OrthoDB" id="9801642at2"/>
<dbReference type="PANTHER" id="PTHR30372">
    <property type="entry name" value="LIPID-A-DISACCHARIDE SYNTHASE"/>
    <property type="match status" value="1"/>
</dbReference>
<keyword evidence="6 11" id="KW-0328">Glycosyltransferase</keyword>
<dbReference type="EMBL" id="CP001055">
    <property type="protein sequence ID" value="ACC99056.1"/>
    <property type="molecule type" value="Genomic_DNA"/>
</dbReference>
<dbReference type="GO" id="GO:0009245">
    <property type="term" value="P:lipid A biosynthetic process"/>
    <property type="evidence" value="ECO:0007669"/>
    <property type="project" value="UniProtKB-UniRule"/>
</dbReference>
<evidence type="ECO:0000256" key="4">
    <source>
        <dbReference type="ARBA" id="ARBA00022516"/>
    </source>
</evidence>
<dbReference type="GO" id="GO:0016020">
    <property type="term" value="C:membrane"/>
    <property type="evidence" value="ECO:0007669"/>
    <property type="project" value="GOC"/>
</dbReference>
<name>B2KEW0_ELUMP</name>
<accession>B2KEW0</accession>